<sequence length="64" mass="7377">MPELKDWIAGFKIDKPELNDFVVKLEGFISDTGFNTSKFENAVAIGLQRKEEEVIKTFREDVEN</sequence>
<protein>
    <submittedName>
        <fullName evidence="1">Uncharacterized protein</fullName>
    </submittedName>
</protein>
<organism evidence="1 2">
    <name type="scientific">Runella salmonicolor</name>
    <dbReference type="NCBI Taxonomy" id="2950278"/>
    <lineage>
        <taxon>Bacteria</taxon>
        <taxon>Pseudomonadati</taxon>
        <taxon>Bacteroidota</taxon>
        <taxon>Cytophagia</taxon>
        <taxon>Cytophagales</taxon>
        <taxon>Spirosomataceae</taxon>
        <taxon>Runella</taxon>
    </lineage>
</organism>
<comment type="caution">
    <text evidence="1">The sequence shown here is derived from an EMBL/GenBank/DDBJ whole genome shotgun (WGS) entry which is preliminary data.</text>
</comment>
<keyword evidence="2" id="KW-1185">Reference proteome</keyword>
<dbReference type="EMBL" id="JAMZEL010000011">
    <property type="protein sequence ID" value="MCP1385210.1"/>
    <property type="molecule type" value="Genomic_DNA"/>
</dbReference>
<dbReference type="RefSeq" id="WP_253531438.1">
    <property type="nucleotide sequence ID" value="NZ_JAMZEL010000011.1"/>
</dbReference>
<evidence type="ECO:0000313" key="2">
    <source>
        <dbReference type="Proteomes" id="UP001204772"/>
    </source>
</evidence>
<reference evidence="1 2" key="1">
    <citation type="submission" date="2022-06" db="EMBL/GenBank/DDBJ databases">
        <title>Runella sp. S5 genome sequencing.</title>
        <authorList>
            <person name="Park S."/>
        </authorList>
    </citation>
    <scope>NUCLEOTIDE SEQUENCE [LARGE SCALE GENOMIC DNA]</scope>
    <source>
        <strain evidence="1 2">S5</strain>
    </source>
</reference>
<proteinExistence type="predicted"/>
<gene>
    <name evidence="1" type="ORF">NCI00_22410</name>
</gene>
<dbReference type="Proteomes" id="UP001204772">
    <property type="component" value="Unassembled WGS sequence"/>
</dbReference>
<evidence type="ECO:0000313" key="1">
    <source>
        <dbReference type="EMBL" id="MCP1385210.1"/>
    </source>
</evidence>
<accession>A0ABT1FTX0</accession>
<name>A0ABT1FTX0_9BACT</name>